<evidence type="ECO:0000256" key="1">
    <source>
        <dbReference type="ARBA" id="ARBA00001966"/>
    </source>
</evidence>
<gene>
    <name evidence="10" type="ORF">A3D67_02960</name>
</gene>
<evidence type="ECO:0000256" key="5">
    <source>
        <dbReference type="ARBA" id="ARBA00022723"/>
    </source>
</evidence>
<evidence type="ECO:0000256" key="2">
    <source>
        <dbReference type="ARBA" id="ARBA00022603"/>
    </source>
</evidence>
<dbReference type="PANTHER" id="PTHR43409">
    <property type="entry name" value="ANAEROBIC MAGNESIUM-PROTOPORPHYRIN IX MONOMETHYL ESTER CYCLASE-RELATED"/>
    <property type="match status" value="1"/>
</dbReference>
<keyword evidence="4" id="KW-0949">S-adenosyl-L-methionine</keyword>
<evidence type="ECO:0000259" key="9">
    <source>
        <dbReference type="PROSITE" id="PS51918"/>
    </source>
</evidence>
<evidence type="ECO:0000256" key="6">
    <source>
        <dbReference type="ARBA" id="ARBA00023004"/>
    </source>
</evidence>
<dbReference type="InterPro" id="IPR036724">
    <property type="entry name" value="Cobalamin-bd_sf"/>
</dbReference>
<evidence type="ECO:0000259" key="8">
    <source>
        <dbReference type="PROSITE" id="PS51332"/>
    </source>
</evidence>
<keyword evidence="2" id="KW-0489">Methyltransferase</keyword>
<organism evidence="10 11">
    <name type="scientific">Candidatus Lloydbacteria bacterium RIFCSPHIGHO2_02_FULL_51_22</name>
    <dbReference type="NCBI Taxonomy" id="1798663"/>
    <lineage>
        <taxon>Bacteria</taxon>
        <taxon>Candidatus Lloydiibacteriota</taxon>
    </lineage>
</organism>
<comment type="caution">
    <text evidence="10">The sequence shown here is derived from an EMBL/GenBank/DDBJ whole genome shotgun (WGS) entry which is preliminary data.</text>
</comment>
<reference evidence="10 11" key="1">
    <citation type="journal article" date="2016" name="Nat. Commun.">
        <title>Thousands of microbial genomes shed light on interconnected biogeochemical processes in an aquifer system.</title>
        <authorList>
            <person name="Anantharaman K."/>
            <person name="Brown C.T."/>
            <person name="Hug L.A."/>
            <person name="Sharon I."/>
            <person name="Castelle C.J."/>
            <person name="Probst A.J."/>
            <person name="Thomas B.C."/>
            <person name="Singh A."/>
            <person name="Wilkins M.J."/>
            <person name="Karaoz U."/>
            <person name="Brodie E.L."/>
            <person name="Williams K.H."/>
            <person name="Hubbard S.S."/>
            <person name="Banfield J.F."/>
        </authorList>
    </citation>
    <scope>NUCLEOTIDE SEQUENCE [LARGE SCALE GENOMIC DNA]</scope>
</reference>
<evidence type="ECO:0000256" key="7">
    <source>
        <dbReference type="ARBA" id="ARBA00023014"/>
    </source>
</evidence>
<dbReference type="Pfam" id="PF02310">
    <property type="entry name" value="B12-binding"/>
    <property type="match status" value="1"/>
</dbReference>
<dbReference type="Proteomes" id="UP000178099">
    <property type="component" value="Unassembled WGS sequence"/>
</dbReference>
<dbReference type="SUPFAM" id="SSF102114">
    <property type="entry name" value="Radical SAM enzymes"/>
    <property type="match status" value="1"/>
</dbReference>
<proteinExistence type="predicted"/>
<dbReference type="SFLD" id="SFLDS00029">
    <property type="entry name" value="Radical_SAM"/>
    <property type="match status" value="1"/>
</dbReference>
<dbReference type="InterPro" id="IPR006158">
    <property type="entry name" value="Cobalamin-bd"/>
</dbReference>
<accession>A0A1G2DGE2</accession>
<dbReference type="EMBL" id="MHLN01000002">
    <property type="protein sequence ID" value="OGZ12744.1"/>
    <property type="molecule type" value="Genomic_DNA"/>
</dbReference>
<keyword evidence="6" id="KW-0408">Iron</keyword>
<dbReference type="InterPro" id="IPR034466">
    <property type="entry name" value="Methyltransferase_Class_B"/>
</dbReference>
<dbReference type="SMART" id="SM00729">
    <property type="entry name" value="Elp3"/>
    <property type="match status" value="1"/>
</dbReference>
<dbReference type="GO" id="GO:0051539">
    <property type="term" value="F:4 iron, 4 sulfur cluster binding"/>
    <property type="evidence" value="ECO:0007669"/>
    <property type="project" value="UniProtKB-KW"/>
</dbReference>
<comment type="cofactor">
    <cofactor evidence="1">
        <name>[4Fe-4S] cluster</name>
        <dbReference type="ChEBI" id="CHEBI:49883"/>
    </cofactor>
</comment>
<dbReference type="Gene3D" id="3.80.30.20">
    <property type="entry name" value="tm_1862 like domain"/>
    <property type="match status" value="1"/>
</dbReference>
<dbReference type="InterPro" id="IPR058240">
    <property type="entry name" value="rSAM_sf"/>
</dbReference>
<feature type="domain" description="Radical SAM core" evidence="9">
    <location>
        <begin position="223"/>
        <end position="473"/>
    </location>
</feature>
<evidence type="ECO:0000313" key="11">
    <source>
        <dbReference type="Proteomes" id="UP000178099"/>
    </source>
</evidence>
<dbReference type="SFLD" id="SFLDG01123">
    <property type="entry name" value="methyltransferase_(Class_B)"/>
    <property type="match status" value="1"/>
</dbReference>
<dbReference type="Pfam" id="PF04055">
    <property type="entry name" value="Radical_SAM"/>
    <property type="match status" value="1"/>
</dbReference>
<evidence type="ECO:0000313" key="10">
    <source>
        <dbReference type="EMBL" id="OGZ12744.1"/>
    </source>
</evidence>
<dbReference type="AlphaFoldDB" id="A0A1G2DGE2"/>
<dbReference type="InterPro" id="IPR006638">
    <property type="entry name" value="Elp3/MiaA/NifB-like_rSAM"/>
</dbReference>
<evidence type="ECO:0000256" key="4">
    <source>
        <dbReference type="ARBA" id="ARBA00022691"/>
    </source>
</evidence>
<protein>
    <submittedName>
        <fullName evidence="10">Uncharacterized protein</fullName>
    </submittedName>
</protein>
<feature type="domain" description="B12-binding" evidence="8">
    <location>
        <begin position="3"/>
        <end position="168"/>
    </location>
</feature>
<dbReference type="SFLD" id="SFLDG01082">
    <property type="entry name" value="B12-binding_domain_containing"/>
    <property type="match status" value="1"/>
</dbReference>
<dbReference type="GO" id="GO:0031419">
    <property type="term" value="F:cobalamin binding"/>
    <property type="evidence" value="ECO:0007669"/>
    <property type="project" value="InterPro"/>
</dbReference>
<keyword evidence="5" id="KW-0479">Metal-binding</keyword>
<dbReference type="InterPro" id="IPR023404">
    <property type="entry name" value="rSAM_horseshoe"/>
</dbReference>
<name>A0A1G2DGE2_9BACT</name>
<sequence>MREPKVLLVYPANQLMAIETPRPDGSLGPLYLAGALEDAGIEADVLDCSVGREDEDNLRDTFYRSIMQPNGLTRIGMSPQRISEVIEKGKYTIVGINSNFTPQTRMALEVADLAKRVDPNILVIAGGINARNLYQRFLGNGVDIICLTEGESIFVRIVNEWRHELGFENLSGVVYKKDGRYVKKPVGPHDTLDNLDGLPFPRWKLLPFRHYDAIASPHGVTSSAGVRYAPIMTSRGCPFRCAYCHISMEKKDPIGSGNVGALRLKSVDRVMEELRQLQALGVSKLYFEDDSLLAKKSRVKDIFSRVKGMGFKIADVNGVNLVHLQRRGHAGNLEIDVEYLELLREAGFDHIVFPVESGSQRILDKYATAKLNLSTLDVVELVRTASRVGITCPVNMMMGFPDETEEEIVSSIELGKRLVGAGAEYCTFFIPIPFPGSVLFEIALEHGHLDHNFDPDKMNWKNPVMKNTLVSPERILELRDTAWSTVNTTKHVALRLEQSTAARWKSGAPSTSIVP</sequence>
<keyword evidence="7" id="KW-0411">Iron-sulfur</keyword>
<dbReference type="Gene3D" id="3.40.50.280">
    <property type="entry name" value="Cobalamin-binding domain"/>
    <property type="match status" value="1"/>
</dbReference>
<keyword evidence="3" id="KW-0808">Transferase</keyword>
<dbReference type="PANTHER" id="PTHR43409:SF7">
    <property type="entry name" value="BLL1977 PROTEIN"/>
    <property type="match status" value="1"/>
</dbReference>
<dbReference type="InterPro" id="IPR007197">
    <property type="entry name" value="rSAM"/>
</dbReference>
<dbReference type="PROSITE" id="PS51332">
    <property type="entry name" value="B12_BINDING"/>
    <property type="match status" value="1"/>
</dbReference>
<dbReference type="InterPro" id="IPR051198">
    <property type="entry name" value="BchE-like"/>
</dbReference>
<dbReference type="CDD" id="cd01335">
    <property type="entry name" value="Radical_SAM"/>
    <property type="match status" value="1"/>
</dbReference>
<evidence type="ECO:0000256" key="3">
    <source>
        <dbReference type="ARBA" id="ARBA00022679"/>
    </source>
</evidence>
<dbReference type="GO" id="GO:0003824">
    <property type="term" value="F:catalytic activity"/>
    <property type="evidence" value="ECO:0007669"/>
    <property type="project" value="InterPro"/>
</dbReference>
<dbReference type="GO" id="GO:0046872">
    <property type="term" value="F:metal ion binding"/>
    <property type="evidence" value="ECO:0007669"/>
    <property type="project" value="UniProtKB-KW"/>
</dbReference>
<dbReference type="PROSITE" id="PS51918">
    <property type="entry name" value="RADICAL_SAM"/>
    <property type="match status" value="1"/>
</dbReference>
<dbReference type="SUPFAM" id="SSF52242">
    <property type="entry name" value="Cobalamin (vitamin B12)-binding domain"/>
    <property type="match status" value="1"/>
</dbReference>